<name>A0AAV0Y0F9_9HEMI</name>
<comment type="caution">
    <text evidence="2">The sequence shown here is derived from an EMBL/GenBank/DDBJ whole genome shotgun (WGS) entry which is preliminary data.</text>
</comment>
<dbReference type="InterPro" id="IPR052560">
    <property type="entry name" value="RdDP_mobile_element"/>
</dbReference>
<evidence type="ECO:0000313" key="2">
    <source>
        <dbReference type="EMBL" id="CAI6374390.1"/>
    </source>
</evidence>
<dbReference type="GO" id="GO:0003824">
    <property type="term" value="F:catalytic activity"/>
    <property type="evidence" value="ECO:0007669"/>
    <property type="project" value="InterPro"/>
</dbReference>
<dbReference type="InterPro" id="IPR005135">
    <property type="entry name" value="Endo/exonuclease/phosphatase"/>
</dbReference>
<dbReference type="InterPro" id="IPR036691">
    <property type="entry name" value="Endo/exonu/phosph_ase_sf"/>
</dbReference>
<accession>A0AAV0Y0F9</accession>
<dbReference type="AlphaFoldDB" id="A0AAV0Y0F9"/>
<dbReference type="InterPro" id="IPR043502">
    <property type="entry name" value="DNA/RNA_pol_sf"/>
</dbReference>
<sequence>MSNNLRILYWNCRGASKKRLELLELVQRKNIDIILLNETHLNNSQQFKLPNFHSYITNRPQRLGHPAWGGTAILINRKIVHHQIKITTSSIENTSIQIQVGNKELRLSAVYKKPDTLLLTSDLESLLDTSHYVAIAGDLNAKHQSWNSRRQNTAGNTLANFADKRRDITIAAPTSPTHYPDNPTHNADILDIAILKTGNLRYTIENLTAELSSDHTPIILELQAQGTQTLPPKVFKHTDWTKFNLDTKNIIFDHKKMQTSEHVDQAITELTAKIADLANRNTHVTNTKDQIRNLPINILNAIHKKRKLRKNWQHTRNPDVKTLLNRQTALVHDLIQSHRDNEWVNFLSNIDPTSEGWTKIYKLNKKLMHKRPAVHPLSDNQNILHYDAAAKSEIFADSMEKQFQTPDHTTQTDELVKNAIEEHFKIPYTKNIFFSPGEIQYTIKKLPSQKAPGPDQLTNACLKHCDRKVLLQLCNILNTCTRLEYFPQKWKHATIIMIPKPGKDVKRPVNHRPISLLNTLGKVYEKLILNHLQHYLKDHIRPEQFGFRPSHSTTTQLVKIVDEISINLNKRAKTATAFIDIEKAFDKVWHQGLIYKLIQFQLPIQLLKLLQSFLQLRTFEVRVNDSTSSCRPILAGVPQGSCLSPQLFSAYINDMPQHKDSKTALFADDTMFYASGPTTNCAVKRLQNQIDLTSTWFKDWKVTINPTKTTAVLYANKIPYHTKNILMEGNTIKWSTKAKYLGVTIDSKLHFTSHITDTMNKTKAAKHCLFPVINKNSPIPLNMKLYIYKTYLRPILTYAGPAWASNISENSWKKLESTQSGFLRNITDSQWFVRNSTIRNSAEIPSIRKYIQTETSKLKSTITSSKFSHISNISRRTSPKQLFINRPISF</sequence>
<dbReference type="Gene3D" id="3.60.10.10">
    <property type="entry name" value="Endonuclease/exonuclease/phosphatase"/>
    <property type="match status" value="1"/>
</dbReference>
<dbReference type="PANTHER" id="PTHR36688">
    <property type="entry name" value="ENDO/EXONUCLEASE/PHOSPHATASE DOMAIN-CONTAINING PROTEIN"/>
    <property type="match status" value="1"/>
</dbReference>
<keyword evidence="3" id="KW-1185">Reference proteome</keyword>
<dbReference type="PROSITE" id="PS50878">
    <property type="entry name" value="RT_POL"/>
    <property type="match status" value="1"/>
</dbReference>
<dbReference type="GO" id="GO:0071897">
    <property type="term" value="P:DNA biosynthetic process"/>
    <property type="evidence" value="ECO:0007669"/>
    <property type="project" value="UniProtKB-ARBA"/>
</dbReference>
<organism evidence="2 3">
    <name type="scientific">Macrosiphum euphorbiae</name>
    <name type="common">potato aphid</name>
    <dbReference type="NCBI Taxonomy" id="13131"/>
    <lineage>
        <taxon>Eukaryota</taxon>
        <taxon>Metazoa</taxon>
        <taxon>Ecdysozoa</taxon>
        <taxon>Arthropoda</taxon>
        <taxon>Hexapoda</taxon>
        <taxon>Insecta</taxon>
        <taxon>Pterygota</taxon>
        <taxon>Neoptera</taxon>
        <taxon>Paraneoptera</taxon>
        <taxon>Hemiptera</taxon>
        <taxon>Sternorrhyncha</taxon>
        <taxon>Aphidomorpha</taxon>
        <taxon>Aphidoidea</taxon>
        <taxon>Aphididae</taxon>
        <taxon>Macrosiphini</taxon>
        <taxon>Macrosiphum</taxon>
    </lineage>
</organism>
<dbReference type="SUPFAM" id="SSF56672">
    <property type="entry name" value="DNA/RNA polymerases"/>
    <property type="match status" value="1"/>
</dbReference>
<dbReference type="CDD" id="cd01650">
    <property type="entry name" value="RT_nLTR_like"/>
    <property type="match status" value="1"/>
</dbReference>
<evidence type="ECO:0000259" key="1">
    <source>
        <dbReference type="PROSITE" id="PS50878"/>
    </source>
</evidence>
<protein>
    <recommendedName>
        <fullName evidence="1">Reverse transcriptase domain-containing protein</fullName>
    </recommendedName>
</protein>
<dbReference type="PANTHER" id="PTHR36688:SF2">
    <property type="entry name" value="ENDONUCLEASE_EXONUCLEASE_PHOSPHATASE DOMAIN-CONTAINING PROTEIN"/>
    <property type="match status" value="1"/>
</dbReference>
<dbReference type="Proteomes" id="UP001160148">
    <property type="component" value="Unassembled WGS sequence"/>
</dbReference>
<dbReference type="SUPFAM" id="SSF56219">
    <property type="entry name" value="DNase I-like"/>
    <property type="match status" value="1"/>
</dbReference>
<dbReference type="InterPro" id="IPR000477">
    <property type="entry name" value="RT_dom"/>
</dbReference>
<evidence type="ECO:0000313" key="3">
    <source>
        <dbReference type="Proteomes" id="UP001160148"/>
    </source>
</evidence>
<gene>
    <name evidence="2" type="ORF">MEUPH1_LOCUS28023</name>
</gene>
<dbReference type="Pfam" id="PF03372">
    <property type="entry name" value="Exo_endo_phos"/>
    <property type="match status" value="1"/>
</dbReference>
<proteinExistence type="predicted"/>
<dbReference type="EMBL" id="CARXXK010001204">
    <property type="protein sequence ID" value="CAI6374390.1"/>
    <property type="molecule type" value="Genomic_DNA"/>
</dbReference>
<reference evidence="2 3" key="1">
    <citation type="submission" date="2023-01" db="EMBL/GenBank/DDBJ databases">
        <authorList>
            <person name="Whitehead M."/>
        </authorList>
    </citation>
    <scope>NUCLEOTIDE SEQUENCE [LARGE SCALE GENOMIC DNA]</scope>
</reference>
<dbReference type="Pfam" id="PF00078">
    <property type="entry name" value="RVT_1"/>
    <property type="match status" value="1"/>
</dbReference>
<feature type="domain" description="Reverse transcriptase" evidence="1">
    <location>
        <begin position="479"/>
        <end position="745"/>
    </location>
</feature>